<dbReference type="InterPro" id="IPR013325">
    <property type="entry name" value="RNA_pol_sigma_r2"/>
</dbReference>
<dbReference type="InterPro" id="IPR001387">
    <property type="entry name" value="Cro/C1-type_HTH"/>
</dbReference>
<evidence type="ECO:0000256" key="2">
    <source>
        <dbReference type="ARBA" id="ARBA00023082"/>
    </source>
</evidence>
<dbReference type="NCBIfam" id="TIGR02937">
    <property type="entry name" value="sigma70-ECF"/>
    <property type="match status" value="1"/>
</dbReference>
<gene>
    <name evidence="6" type="ORF">K340107D12_22530</name>
</gene>
<keyword evidence="2" id="KW-0731">Sigma factor</keyword>
<protein>
    <recommendedName>
        <fullName evidence="5">HTH cro/C1-type domain-containing protein</fullName>
    </recommendedName>
</protein>
<evidence type="ECO:0000313" key="6">
    <source>
        <dbReference type="EMBL" id="GAA6499437.1"/>
    </source>
</evidence>
<dbReference type="PROSITE" id="PS50943">
    <property type="entry name" value="HTH_CROC1"/>
    <property type="match status" value="1"/>
</dbReference>
<comment type="caution">
    <text evidence="6">The sequence shown here is derived from an EMBL/GenBank/DDBJ whole genome shotgun (WGS) entry which is preliminary data.</text>
</comment>
<keyword evidence="4" id="KW-0804">Transcription</keyword>
<dbReference type="InterPro" id="IPR007627">
    <property type="entry name" value="RNA_pol_sigma70_r2"/>
</dbReference>
<keyword evidence="7" id="KW-1185">Reference proteome</keyword>
<sequence>MRNEDLVLNNMKLAYSTAWKMRDTGIEMDDLQSLALLGLVKAARDYDEKRGYKFSNLAITIMRNEILHEVRRQRKQRNQVSLNNPIVDGLFTLGDVLEDKQNGFAEAEMQALVEELEENEKKAVRMILFQGMKQSEVADIIGMSQTMISRYYRSGLQKLRQCV</sequence>
<dbReference type="Gene3D" id="1.20.120.1810">
    <property type="match status" value="1"/>
</dbReference>
<dbReference type="RefSeq" id="WP_317430497.1">
    <property type="nucleotide sequence ID" value="NZ_BAABZQ010000001.1"/>
</dbReference>
<dbReference type="Gene3D" id="1.10.10.10">
    <property type="entry name" value="Winged helix-like DNA-binding domain superfamily/Winged helix DNA-binding domain"/>
    <property type="match status" value="1"/>
</dbReference>
<evidence type="ECO:0000256" key="4">
    <source>
        <dbReference type="ARBA" id="ARBA00023163"/>
    </source>
</evidence>
<keyword evidence="3" id="KW-0238">DNA-binding</keyword>
<dbReference type="Pfam" id="PF04542">
    <property type="entry name" value="Sigma70_r2"/>
    <property type="match status" value="1"/>
</dbReference>
<dbReference type="EMBL" id="BAABZQ010000001">
    <property type="protein sequence ID" value="GAA6499437.1"/>
    <property type="molecule type" value="Genomic_DNA"/>
</dbReference>
<evidence type="ECO:0000256" key="3">
    <source>
        <dbReference type="ARBA" id="ARBA00023125"/>
    </source>
</evidence>
<dbReference type="PANTHER" id="PTHR30385">
    <property type="entry name" value="SIGMA FACTOR F FLAGELLAR"/>
    <property type="match status" value="1"/>
</dbReference>
<organism evidence="6 7">
    <name type="scientific">Blautia parvula</name>
    <dbReference type="NCBI Taxonomy" id="2877527"/>
    <lineage>
        <taxon>Bacteria</taxon>
        <taxon>Bacillati</taxon>
        <taxon>Bacillota</taxon>
        <taxon>Clostridia</taxon>
        <taxon>Lachnospirales</taxon>
        <taxon>Lachnospiraceae</taxon>
        <taxon>Blautia</taxon>
    </lineage>
</organism>
<evidence type="ECO:0000259" key="5">
    <source>
        <dbReference type="PROSITE" id="PS50943"/>
    </source>
</evidence>
<feature type="domain" description="HTH cro/C1-type" evidence="5">
    <location>
        <begin position="130"/>
        <end position="151"/>
    </location>
</feature>
<dbReference type="InterPro" id="IPR014284">
    <property type="entry name" value="RNA_pol_sigma-70_dom"/>
</dbReference>
<dbReference type="Proteomes" id="UP001600941">
    <property type="component" value="Unassembled WGS sequence"/>
</dbReference>
<reference evidence="6 7" key="1">
    <citation type="submission" date="2024-04" db="EMBL/GenBank/DDBJ databases">
        <title>Defined microbial consortia suppress multidrug-resistant proinflammatory Enterobacteriaceae via ecological control.</title>
        <authorList>
            <person name="Furuichi M."/>
            <person name="Kawaguchi T."/>
            <person name="Pust M."/>
            <person name="Yasuma K."/>
            <person name="Plichta D."/>
            <person name="Hasegawa N."/>
            <person name="Ohya T."/>
            <person name="Bhattarai S."/>
            <person name="Sasajima S."/>
            <person name="Aoto Y."/>
            <person name="Tuganbaev T."/>
            <person name="Yaginuma M."/>
            <person name="Ueda M."/>
            <person name="Okahashi N."/>
            <person name="Amafuji K."/>
            <person name="Kiridooshi Y."/>
            <person name="Sugita K."/>
            <person name="Strazar M."/>
            <person name="Skelly A."/>
            <person name="Suda W."/>
            <person name="Hattori M."/>
            <person name="Nakamoto N."/>
            <person name="Caballero S."/>
            <person name="Norman J."/>
            <person name="Olle B."/>
            <person name="Tanoue T."/>
            <person name="Arita M."/>
            <person name="Bucci V."/>
            <person name="Atarashi K."/>
            <person name="Xavier R."/>
            <person name="Honda K."/>
        </authorList>
    </citation>
    <scope>NUCLEOTIDE SEQUENCE [LARGE SCALE GENOMIC DNA]</scope>
    <source>
        <strain evidence="7">k34-0107-D12</strain>
    </source>
</reference>
<accession>A0ABQ0BSC3</accession>
<name>A0ABQ0BSC3_9FIRM</name>
<dbReference type="InterPro" id="IPR007630">
    <property type="entry name" value="RNA_pol_sigma70_r4"/>
</dbReference>
<keyword evidence="1" id="KW-0805">Transcription regulation</keyword>
<evidence type="ECO:0000313" key="7">
    <source>
        <dbReference type="Proteomes" id="UP001600941"/>
    </source>
</evidence>
<dbReference type="SUPFAM" id="SSF88946">
    <property type="entry name" value="Sigma2 domain of RNA polymerase sigma factors"/>
    <property type="match status" value="1"/>
</dbReference>
<dbReference type="InterPro" id="IPR013324">
    <property type="entry name" value="RNA_pol_sigma_r3/r4-like"/>
</dbReference>
<dbReference type="SUPFAM" id="SSF88659">
    <property type="entry name" value="Sigma3 and sigma4 domains of RNA polymerase sigma factors"/>
    <property type="match status" value="1"/>
</dbReference>
<dbReference type="Pfam" id="PF04545">
    <property type="entry name" value="Sigma70_r4"/>
    <property type="match status" value="1"/>
</dbReference>
<dbReference type="InterPro" id="IPR036388">
    <property type="entry name" value="WH-like_DNA-bd_sf"/>
</dbReference>
<evidence type="ECO:0000256" key="1">
    <source>
        <dbReference type="ARBA" id="ARBA00023015"/>
    </source>
</evidence>
<proteinExistence type="predicted"/>